<feature type="transmembrane region" description="Helical" evidence="5">
    <location>
        <begin position="547"/>
        <end position="565"/>
    </location>
</feature>
<gene>
    <name evidence="7" type="ORF">NV381_00965</name>
</gene>
<evidence type="ECO:0000313" key="8">
    <source>
        <dbReference type="Proteomes" id="UP001300012"/>
    </source>
</evidence>
<feature type="transmembrane region" description="Helical" evidence="5">
    <location>
        <begin position="453"/>
        <end position="471"/>
    </location>
</feature>
<feature type="transmembrane region" description="Helical" evidence="5">
    <location>
        <begin position="146"/>
        <end position="169"/>
    </location>
</feature>
<evidence type="ECO:0000259" key="6">
    <source>
        <dbReference type="Pfam" id="PF04932"/>
    </source>
</evidence>
<accession>A0ABT1YCS9</accession>
<sequence>MTASTKYSYKANKELMHQASLDKSVIYWIFLSFIGLFLFGFLFQTALFYGYSVQYEQPLNSAVITAGIMLFLLSIHYFYRWKLENVADLLTLEVWSIPAFYFIASFQAASSHYAMFMVMLNIMYAVFFAIGSVVAKQQRGAQWMQYGIVFAGYTAVFYCFLNMFGNAYYKDAIMLGIEGLRLTSVFQYANAYAAYLLALLLSALWLLMRSRRWYIILLHGSMVVPLLLSFFLTLSRGGLVMLPIILLAILPFYTFIRQISFFSYLAIGSAGALLITEPIRKITTDLFKQVTGGNPMNPNTVSILDSQSLKGWLIMGSVSIITGLIILCSERYVIPRLEQKVLKLNKYRFANLFIPGAMIVFGLLALLLISENNGIVKLLPSDLQKRVLSINFQQHSVLERLTMYKDSLKIVKEYPVTGAGGGGWTTLYQQYQNNPYLVEQVHNFFLQYMVETGLLGFLALIALLISVYGLYARQFFKQGEERGHYQVFYLISVSILLHSILDFEMSYGYLAAVVFLCLGGLSASIKQTLAAGKAGLIQYVNKGVFRYIYPAAIAVLSIVVIIVSVRELQGNRYYNEALVKMDSPSNVSMEEVFESLDAAIRSSPEHPAYLVMKLQLLYQAYGQTKDARYEQEAKRVAALLDRKEPYNKPAMEIEYNQNATAGKLNEALMITERSLMKTVWGLNVNRGGPNWYARAIALNYELGSRALAGNQTEANVKYWNQALDWYRFVLSKQESLKSLPKGQMQGEPFEIKPDISLIIGQLNYSRHNYKEAVEALHMNVNDQRNPDVSKLIVRWYLASLQKLGQADMPVYEAFILKYPEEKAEIAKLAGGAL</sequence>
<feature type="transmembrane region" description="Helical" evidence="5">
    <location>
        <begin position="214"/>
        <end position="232"/>
    </location>
</feature>
<evidence type="ECO:0000256" key="1">
    <source>
        <dbReference type="ARBA" id="ARBA00004141"/>
    </source>
</evidence>
<feature type="transmembrane region" description="Helical" evidence="5">
    <location>
        <begin position="349"/>
        <end position="369"/>
    </location>
</feature>
<keyword evidence="4 5" id="KW-0472">Membrane</keyword>
<feature type="domain" description="O-antigen ligase-related" evidence="6">
    <location>
        <begin position="302"/>
        <end position="461"/>
    </location>
</feature>
<dbReference type="PANTHER" id="PTHR37422:SF13">
    <property type="entry name" value="LIPOPOLYSACCHARIDE BIOSYNTHESIS PROTEIN PA4999-RELATED"/>
    <property type="match status" value="1"/>
</dbReference>
<comment type="caution">
    <text evidence="7">The sequence shown here is derived from an EMBL/GenBank/DDBJ whole genome shotgun (WGS) entry which is preliminary data.</text>
</comment>
<reference evidence="7 8" key="1">
    <citation type="submission" date="2022-08" db="EMBL/GenBank/DDBJ databases">
        <title>Paenibacillus endoradicis sp. nov., Paenibacillus radicibacter sp. nov and Paenibacillus pararadicis sp. nov., three cold-adapted plant growth-promoting bacteria isolated from root of Larix gmelinii in Great Khingan.</title>
        <authorList>
            <person name="Xue H."/>
        </authorList>
    </citation>
    <scope>NUCLEOTIDE SEQUENCE [LARGE SCALE GENOMIC DNA]</scope>
    <source>
        <strain evidence="7 8">N5-1-1-5</strain>
    </source>
</reference>
<feature type="transmembrane region" description="Helical" evidence="5">
    <location>
        <begin position="261"/>
        <end position="279"/>
    </location>
</feature>
<keyword evidence="8" id="KW-1185">Reference proteome</keyword>
<comment type="subcellular location">
    <subcellularLocation>
        <location evidence="1">Membrane</location>
        <topology evidence="1">Multi-pass membrane protein</topology>
    </subcellularLocation>
</comment>
<dbReference type="RefSeq" id="WP_258211377.1">
    <property type="nucleotide sequence ID" value="NZ_JANQBD010000001.1"/>
</dbReference>
<feature type="transmembrane region" description="Helical" evidence="5">
    <location>
        <begin position="507"/>
        <end position="526"/>
    </location>
</feature>
<organism evidence="7 8">
    <name type="scientific">Paenibacillus radicis</name>
    <name type="common">ex Xue et al. 2023</name>
    <dbReference type="NCBI Taxonomy" id="2972489"/>
    <lineage>
        <taxon>Bacteria</taxon>
        <taxon>Bacillati</taxon>
        <taxon>Bacillota</taxon>
        <taxon>Bacilli</taxon>
        <taxon>Bacillales</taxon>
        <taxon>Paenibacillaceae</taxon>
        <taxon>Paenibacillus</taxon>
    </lineage>
</organism>
<evidence type="ECO:0000313" key="7">
    <source>
        <dbReference type="EMBL" id="MCR8629760.1"/>
    </source>
</evidence>
<dbReference type="InterPro" id="IPR051533">
    <property type="entry name" value="WaaL-like"/>
</dbReference>
<feature type="transmembrane region" description="Helical" evidence="5">
    <location>
        <begin position="61"/>
        <end position="79"/>
    </location>
</feature>
<name>A0ABT1YCS9_9BACL</name>
<feature type="transmembrane region" description="Helical" evidence="5">
    <location>
        <begin position="309"/>
        <end position="328"/>
    </location>
</feature>
<keyword evidence="2 5" id="KW-0812">Transmembrane</keyword>
<feature type="transmembrane region" description="Helical" evidence="5">
    <location>
        <begin position="483"/>
        <end position="501"/>
    </location>
</feature>
<feature type="transmembrane region" description="Helical" evidence="5">
    <location>
        <begin position="189"/>
        <end position="207"/>
    </location>
</feature>
<evidence type="ECO:0000256" key="4">
    <source>
        <dbReference type="ARBA" id="ARBA00023136"/>
    </source>
</evidence>
<keyword evidence="3 5" id="KW-1133">Transmembrane helix</keyword>
<evidence type="ECO:0000256" key="5">
    <source>
        <dbReference type="SAM" id="Phobius"/>
    </source>
</evidence>
<evidence type="ECO:0000256" key="3">
    <source>
        <dbReference type="ARBA" id="ARBA00022989"/>
    </source>
</evidence>
<proteinExistence type="predicted"/>
<dbReference type="Pfam" id="PF04932">
    <property type="entry name" value="Wzy_C"/>
    <property type="match status" value="1"/>
</dbReference>
<feature type="transmembrane region" description="Helical" evidence="5">
    <location>
        <begin position="25"/>
        <end position="49"/>
    </location>
</feature>
<dbReference type="PANTHER" id="PTHR37422">
    <property type="entry name" value="TEICHURONIC ACID BIOSYNTHESIS PROTEIN TUAE"/>
    <property type="match status" value="1"/>
</dbReference>
<dbReference type="EMBL" id="JANQBD010000001">
    <property type="protein sequence ID" value="MCR8629760.1"/>
    <property type="molecule type" value="Genomic_DNA"/>
</dbReference>
<evidence type="ECO:0000256" key="2">
    <source>
        <dbReference type="ARBA" id="ARBA00022692"/>
    </source>
</evidence>
<dbReference type="InterPro" id="IPR007016">
    <property type="entry name" value="O-antigen_ligase-rel_domated"/>
</dbReference>
<dbReference type="GO" id="GO:0016874">
    <property type="term" value="F:ligase activity"/>
    <property type="evidence" value="ECO:0007669"/>
    <property type="project" value="UniProtKB-KW"/>
</dbReference>
<keyword evidence="7" id="KW-0436">Ligase</keyword>
<feature type="transmembrane region" description="Helical" evidence="5">
    <location>
        <begin position="113"/>
        <end position="134"/>
    </location>
</feature>
<protein>
    <submittedName>
        <fullName evidence="7">O-antigen ligase family protein</fullName>
    </submittedName>
</protein>
<feature type="transmembrane region" description="Helical" evidence="5">
    <location>
        <begin position="238"/>
        <end position="256"/>
    </location>
</feature>
<feature type="transmembrane region" description="Helical" evidence="5">
    <location>
        <begin position="86"/>
        <end position="107"/>
    </location>
</feature>
<dbReference type="Proteomes" id="UP001300012">
    <property type="component" value="Unassembled WGS sequence"/>
</dbReference>